<dbReference type="EMBL" id="DF143322">
    <property type="protein sequence ID" value="GAA52608.1"/>
    <property type="molecule type" value="Genomic_DNA"/>
</dbReference>
<accession>G7YI25</accession>
<keyword evidence="2" id="KW-1185">Reference proteome</keyword>
<name>G7YI25_CLOSI</name>
<organism evidence="1 2">
    <name type="scientific">Clonorchis sinensis</name>
    <name type="common">Chinese liver fluke</name>
    <dbReference type="NCBI Taxonomy" id="79923"/>
    <lineage>
        <taxon>Eukaryota</taxon>
        <taxon>Metazoa</taxon>
        <taxon>Spiralia</taxon>
        <taxon>Lophotrochozoa</taxon>
        <taxon>Platyhelminthes</taxon>
        <taxon>Trematoda</taxon>
        <taxon>Digenea</taxon>
        <taxon>Opisthorchiida</taxon>
        <taxon>Opisthorchiata</taxon>
        <taxon>Opisthorchiidae</taxon>
        <taxon>Clonorchis</taxon>
    </lineage>
</organism>
<dbReference type="Proteomes" id="UP000008909">
    <property type="component" value="Unassembled WGS sequence"/>
</dbReference>
<reference evidence="1" key="1">
    <citation type="journal article" date="2011" name="Genome Biol.">
        <title>The draft genome of the carcinogenic human liver fluke Clonorchis sinensis.</title>
        <authorList>
            <person name="Wang X."/>
            <person name="Chen W."/>
            <person name="Huang Y."/>
            <person name="Sun J."/>
            <person name="Men J."/>
            <person name="Liu H."/>
            <person name="Luo F."/>
            <person name="Guo L."/>
            <person name="Lv X."/>
            <person name="Deng C."/>
            <person name="Zhou C."/>
            <person name="Fan Y."/>
            <person name="Li X."/>
            <person name="Huang L."/>
            <person name="Hu Y."/>
            <person name="Liang C."/>
            <person name="Hu X."/>
            <person name="Xu J."/>
            <person name="Yu X."/>
        </authorList>
    </citation>
    <scope>NUCLEOTIDE SEQUENCE [LARGE SCALE GENOMIC DNA]</scope>
    <source>
        <strain evidence="1">Henan</strain>
    </source>
</reference>
<evidence type="ECO:0000313" key="1">
    <source>
        <dbReference type="EMBL" id="GAA52608.1"/>
    </source>
</evidence>
<dbReference type="AlphaFoldDB" id="G7YI25"/>
<reference key="2">
    <citation type="submission" date="2011-10" db="EMBL/GenBank/DDBJ databases">
        <title>The genome and transcriptome sequence of Clonorchis sinensis provide insights into the carcinogenic liver fluke.</title>
        <authorList>
            <person name="Wang X."/>
            <person name="Huang Y."/>
            <person name="Chen W."/>
            <person name="Liu H."/>
            <person name="Guo L."/>
            <person name="Chen Y."/>
            <person name="Luo F."/>
            <person name="Zhou W."/>
            <person name="Sun J."/>
            <person name="Mao Q."/>
            <person name="Liang P."/>
            <person name="Zhou C."/>
            <person name="Tian Y."/>
            <person name="Men J."/>
            <person name="Lv X."/>
            <person name="Huang L."/>
            <person name="Zhou J."/>
            <person name="Hu Y."/>
            <person name="Li R."/>
            <person name="Zhang F."/>
            <person name="Lei H."/>
            <person name="Li X."/>
            <person name="Hu X."/>
            <person name="Liang C."/>
            <person name="Xu J."/>
            <person name="Wu Z."/>
            <person name="Yu X."/>
        </authorList>
    </citation>
    <scope>NUCLEOTIDE SEQUENCE</scope>
    <source>
        <strain>Henan</strain>
    </source>
</reference>
<sequence>MVVVVVAGLPLEMDELLPTTSKLAGQQAVLVQMLYSLRNDNRYLMGFIQQGIGNVFLSQTTKDPSGFPAERFENISDGSTYPYAKKRGQRTGNHLQLRRQTYGTNDLRPAVLKSGSTLFPECLSNVLRKKPKLGNQEPRSTYLYCLPTSEFNILLDCPIAITEQTQHRNISIEHRCYVVDVDELEKIPGSTNNEPWIRVVSESTPTASVACNKVNVSIVGNRIVTPTLEQSAEVKNRVTSETKAAHHEFLDTVSRESVCRKLDCRPVVQSNRSPGSTNLVTSSVLWWSGGNTVASGNQTGHGQLCALLLTTIMVHIDGVEGQAILCTWRISLADGQTGFLAMRLSGFQVLCTEYGHVNHVRRVNAIPTVPHPAGYVLFSFKDESTSKTETMMDDRRCYTRIKTSVQRLQLLMVQNAKLTIGGLVDCDSQVAFVNYSGFMQFECSINVRTPNNDERNVGSVVWVEVVHSDDNLVIRCYHTVPMMKKVEAGSVNGLRRRVGKKGSSVFIKETTHKVAENSSTAHDRFRPSWGSSVSMPSIALVTRIVPQLLLCILFEASASSLCCLRKQDICGCSPVQLTAEWHSDCPMSLNATTLKKNDITVRINETVPDGNYTAIGLALDELEPNLRVNLAWVVFMGINIPSDKCLNTLEACPITLAGPITIGQCHSVFEHTTRLNVFLLKQTRVLDEKDLLWDMERMEESEIDPQLHIVDYRLFRDTAYFEGNPVRGTQYELIKCDRDAELLWLARKTQMAYGADEIETYLFKPSPTYPVKLTLSKSIHLVHVTEHMIQLESSDCEFERELKRPHFRGSLYHVIQQCSGFRPEDYIKQAMEQGQVEELLERAMERGSAWLLELRQEYANLFKLQALSGHNFDKIRSDEEELSGHHIAPMFASAYWKSLYKATRITVRLEIYAQIIANITGVLPNWELA</sequence>
<proteinExistence type="predicted"/>
<evidence type="ECO:0000313" key="2">
    <source>
        <dbReference type="Proteomes" id="UP000008909"/>
    </source>
</evidence>
<protein>
    <submittedName>
        <fullName evidence="1">Uncharacterized protein</fullName>
    </submittedName>
</protein>
<gene>
    <name evidence="1" type="ORF">CLF_108439</name>
</gene>